<dbReference type="Pfam" id="PF08352">
    <property type="entry name" value="oligo_HPY"/>
    <property type="match status" value="1"/>
</dbReference>
<name>A0A285P6I2_NATPI</name>
<dbReference type="Pfam" id="PF00005">
    <property type="entry name" value="ABC_tran"/>
    <property type="match status" value="1"/>
</dbReference>
<dbReference type="GO" id="GO:0005886">
    <property type="term" value="C:plasma membrane"/>
    <property type="evidence" value="ECO:0007669"/>
    <property type="project" value="UniProtKB-SubCell"/>
</dbReference>
<dbReference type="InterPro" id="IPR003439">
    <property type="entry name" value="ABC_transporter-like_ATP-bd"/>
</dbReference>
<sequence length="353" mass="39326">MFEATEATTAEPTSNEDPIIEIRNAHVTFDMSRGQARVLNDIDMDIYRGETLGVAGESGCGKSMFASALLDAVRDPGQLHGEITYYPDEGEPVDILDLAKGDMDRIRWQEIAMVFQGAMSSFNPTTTIRAHFEETLAAHNEDKDEGMERARQLMRDLNLEPDRILDSHQHELSGGQRQRALIALSLVLEPEVLVLDEPTASLDLLMQRTILRLLHEVKEKYDLTLVLISHDLPVISGFADRLGVMYGFEFVEFGETTDVMYNAAHPYTRSLLRATPNLDMPIEDIVTVEGTSPDPVNIPSGCPYHPRCPVADDRCEIEKPDMSDLDEPGHEAACFYTDQAKTSIPVTFGGEDQ</sequence>
<dbReference type="NCBIfam" id="TIGR01727">
    <property type="entry name" value="oligo_HPY"/>
    <property type="match status" value="1"/>
</dbReference>
<dbReference type="InterPro" id="IPR050388">
    <property type="entry name" value="ABC_Ni/Peptide_Import"/>
</dbReference>
<feature type="domain" description="ABC transporter" evidence="7">
    <location>
        <begin position="22"/>
        <end position="272"/>
    </location>
</feature>
<dbReference type="GO" id="GO:0016887">
    <property type="term" value="F:ATP hydrolysis activity"/>
    <property type="evidence" value="ECO:0007669"/>
    <property type="project" value="InterPro"/>
</dbReference>
<keyword evidence="5 8" id="KW-0067">ATP-binding</keyword>
<keyword evidence="2" id="KW-0813">Transport</keyword>
<dbReference type="PROSITE" id="PS00211">
    <property type="entry name" value="ABC_TRANSPORTER_1"/>
    <property type="match status" value="1"/>
</dbReference>
<keyword evidence="6" id="KW-0472">Membrane</keyword>
<keyword evidence="4" id="KW-0547">Nucleotide-binding</keyword>
<evidence type="ECO:0000313" key="9">
    <source>
        <dbReference type="Proteomes" id="UP000219453"/>
    </source>
</evidence>
<evidence type="ECO:0000313" key="8">
    <source>
        <dbReference type="EMBL" id="SNZ17058.1"/>
    </source>
</evidence>
<dbReference type="Proteomes" id="UP000219453">
    <property type="component" value="Unassembled WGS sequence"/>
</dbReference>
<reference evidence="8 9" key="1">
    <citation type="submission" date="2017-09" db="EMBL/GenBank/DDBJ databases">
        <authorList>
            <person name="Ehlers B."/>
            <person name="Leendertz F.H."/>
        </authorList>
    </citation>
    <scope>NUCLEOTIDE SEQUENCE [LARGE SCALE GENOMIC DNA]</scope>
    <source>
        <strain evidence="8 9">DSM 27208</strain>
    </source>
</reference>
<dbReference type="OrthoDB" id="18209at2157"/>
<comment type="subcellular location">
    <subcellularLocation>
        <location evidence="1">Cell membrane</location>
        <topology evidence="1">Peripheral membrane protein</topology>
    </subcellularLocation>
</comment>
<dbReference type="PANTHER" id="PTHR43297">
    <property type="entry name" value="OLIGOPEPTIDE TRANSPORT ATP-BINDING PROTEIN APPD"/>
    <property type="match status" value="1"/>
</dbReference>
<dbReference type="InterPro" id="IPR027417">
    <property type="entry name" value="P-loop_NTPase"/>
</dbReference>
<dbReference type="InterPro" id="IPR013563">
    <property type="entry name" value="Oligopep_ABC_C"/>
</dbReference>
<evidence type="ECO:0000256" key="2">
    <source>
        <dbReference type="ARBA" id="ARBA00022448"/>
    </source>
</evidence>
<dbReference type="AlphaFoldDB" id="A0A285P6I2"/>
<protein>
    <submittedName>
        <fullName evidence="8">Peptide/nickel transport system ATP-binding protein</fullName>
    </submittedName>
</protein>
<dbReference type="CDD" id="cd03257">
    <property type="entry name" value="ABC_NikE_OppD_transporters"/>
    <property type="match status" value="1"/>
</dbReference>
<dbReference type="InterPro" id="IPR017871">
    <property type="entry name" value="ABC_transporter-like_CS"/>
</dbReference>
<dbReference type="InterPro" id="IPR003593">
    <property type="entry name" value="AAA+_ATPase"/>
</dbReference>
<evidence type="ECO:0000256" key="6">
    <source>
        <dbReference type="ARBA" id="ARBA00023136"/>
    </source>
</evidence>
<gene>
    <name evidence="8" type="ORF">SAMN06269185_2871</name>
</gene>
<evidence type="ECO:0000256" key="3">
    <source>
        <dbReference type="ARBA" id="ARBA00022475"/>
    </source>
</evidence>
<dbReference type="GO" id="GO:0005524">
    <property type="term" value="F:ATP binding"/>
    <property type="evidence" value="ECO:0007669"/>
    <property type="project" value="UniProtKB-KW"/>
</dbReference>
<dbReference type="Gene3D" id="3.40.50.300">
    <property type="entry name" value="P-loop containing nucleotide triphosphate hydrolases"/>
    <property type="match status" value="1"/>
</dbReference>
<dbReference type="GO" id="GO:0015833">
    <property type="term" value="P:peptide transport"/>
    <property type="evidence" value="ECO:0007669"/>
    <property type="project" value="InterPro"/>
</dbReference>
<organism evidence="8 9">
    <name type="scientific">Natronoarchaeum philippinense</name>
    <dbReference type="NCBI Taxonomy" id="558529"/>
    <lineage>
        <taxon>Archaea</taxon>
        <taxon>Methanobacteriati</taxon>
        <taxon>Methanobacteriota</taxon>
        <taxon>Stenosarchaea group</taxon>
        <taxon>Halobacteria</taxon>
        <taxon>Halobacteriales</taxon>
        <taxon>Natronoarchaeaceae</taxon>
    </lineage>
</organism>
<keyword evidence="9" id="KW-1185">Reference proteome</keyword>
<dbReference type="RefSeq" id="WP_218839204.1">
    <property type="nucleotide sequence ID" value="NZ_OBEJ01000004.1"/>
</dbReference>
<proteinExistence type="predicted"/>
<evidence type="ECO:0000256" key="5">
    <source>
        <dbReference type="ARBA" id="ARBA00022840"/>
    </source>
</evidence>
<dbReference type="SMART" id="SM00382">
    <property type="entry name" value="AAA"/>
    <property type="match status" value="1"/>
</dbReference>
<dbReference type="PANTHER" id="PTHR43297:SF2">
    <property type="entry name" value="DIPEPTIDE TRANSPORT ATP-BINDING PROTEIN DPPD"/>
    <property type="match status" value="1"/>
</dbReference>
<accession>A0A285P6I2</accession>
<evidence type="ECO:0000259" key="7">
    <source>
        <dbReference type="PROSITE" id="PS50893"/>
    </source>
</evidence>
<dbReference type="EMBL" id="OBEJ01000004">
    <property type="protein sequence ID" value="SNZ17058.1"/>
    <property type="molecule type" value="Genomic_DNA"/>
</dbReference>
<evidence type="ECO:0000256" key="4">
    <source>
        <dbReference type="ARBA" id="ARBA00022741"/>
    </source>
</evidence>
<dbReference type="PROSITE" id="PS50893">
    <property type="entry name" value="ABC_TRANSPORTER_2"/>
    <property type="match status" value="1"/>
</dbReference>
<evidence type="ECO:0000256" key="1">
    <source>
        <dbReference type="ARBA" id="ARBA00004202"/>
    </source>
</evidence>
<keyword evidence="3" id="KW-1003">Cell membrane</keyword>
<dbReference type="SUPFAM" id="SSF52540">
    <property type="entry name" value="P-loop containing nucleoside triphosphate hydrolases"/>
    <property type="match status" value="1"/>
</dbReference>